<accession>A0ABR9CZ85</accession>
<organism evidence="1 2">
    <name type="scientific">Methylomonas albis</name>
    <dbReference type="NCBI Taxonomy" id="1854563"/>
    <lineage>
        <taxon>Bacteria</taxon>
        <taxon>Pseudomonadati</taxon>
        <taxon>Pseudomonadota</taxon>
        <taxon>Gammaproteobacteria</taxon>
        <taxon>Methylococcales</taxon>
        <taxon>Methylococcaceae</taxon>
        <taxon>Methylomonas</taxon>
    </lineage>
</organism>
<evidence type="ECO:0008006" key="3">
    <source>
        <dbReference type="Google" id="ProtNLM"/>
    </source>
</evidence>
<protein>
    <recommendedName>
        <fullName evidence="3">Transmembrane protein</fullName>
    </recommendedName>
</protein>
<name>A0ABR9CZ85_9GAMM</name>
<evidence type="ECO:0000313" key="1">
    <source>
        <dbReference type="EMBL" id="MBD9356194.1"/>
    </source>
</evidence>
<comment type="caution">
    <text evidence="1">The sequence shown here is derived from an EMBL/GenBank/DDBJ whole genome shotgun (WGS) entry which is preliminary data.</text>
</comment>
<gene>
    <name evidence="1" type="ORF">IE877_09880</name>
</gene>
<proteinExistence type="predicted"/>
<keyword evidence="2" id="KW-1185">Reference proteome</keyword>
<dbReference type="Proteomes" id="UP000652176">
    <property type="component" value="Unassembled WGS sequence"/>
</dbReference>
<evidence type="ECO:0000313" key="2">
    <source>
        <dbReference type="Proteomes" id="UP000652176"/>
    </source>
</evidence>
<sequence length="188" mass="21350">MKYSRWIAVIFLLVPISALAFFKPVRVLVPEAFGVRCNAQNLCMDDFSQLAKAESLLHDSKIYLATQWGLSIGEPKIIFCSTEQCRSVFGLSNKAGFTLGSFAIAIAPRGWQPHYVAHELIHHWQADQFGSLVLLSGEQWLTEGMAYALSNDPRRELHQPFESYRRQFNDWHKRHADMPLKESLGGAL</sequence>
<dbReference type="RefSeq" id="WP_192374571.1">
    <property type="nucleotide sequence ID" value="NZ_CAJHIV010000001.1"/>
</dbReference>
<dbReference type="EMBL" id="JACXSS010000001">
    <property type="protein sequence ID" value="MBD9356194.1"/>
    <property type="molecule type" value="Genomic_DNA"/>
</dbReference>
<reference evidence="1 2" key="1">
    <citation type="submission" date="2020-09" db="EMBL/GenBank/DDBJ databases">
        <title>Methylomonas albis sp. nov. and Methylomonas fluvii sp. nov.: Two cold-adapted methanotrophs from the River Elbe and an amended description of Methylovulum psychrotolerans strain Eb1.</title>
        <authorList>
            <person name="Bussmann I.K."/>
            <person name="Klings K.-W."/>
            <person name="Warnstedt J."/>
            <person name="Hoppert M."/>
            <person name="Saborowski A."/>
            <person name="Horn F."/>
            <person name="Liebner S."/>
        </authorList>
    </citation>
    <scope>NUCLEOTIDE SEQUENCE [LARGE SCALE GENOMIC DNA]</scope>
    <source>
        <strain evidence="1 2">EbA</strain>
    </source>
</reference>